<feature type="transmembrane region" description="Helical" evidence="13">
    <location>
        <begin position="294"/>
        <end position="314"/>
    </location>
</feature>
<keyword evidence="10 13" id="KW-0472">Membrane</keyword>
<feature type="transmembrane region" description="Helical" evidence="13">
    <location>
        <begin position="459"/>
        <end position="482"/>
    </location>
</feature>
<accession>A0A1Y5I0I6</accession>
<feature type="transmembrane region" description="Helical" evidence="13">
    <location>
        <begin position="396"/>
        <end position="419"/>
    </location>
</feature>
<feature type="transmembrane region" description="Helical" evidence="13">
    <location>
        <begin position="346"/>
        <end position="375"/>
    </location>
</feature>
<keyword evidence="3" id="KW-0813">Transport</keyword>
<name>A0A1Y5I0I6_OSTTA</name>
<evidence type="ECO:0000256" key="4">
    <source>
        <dbReference type="ARBA" id="ARBA00022475"/>
    </source>
</evidence>
<dbReference type="Pfam" id="PF00474">
    <property type="entry name" value="SSF"/>
    <property type="match status" value="1"/>
</dbReference>
<evidence type="ECO:0000313" key="14">
    <source>
        <dbReference type="EMBL" id="OUS43076.1"/>
    </source>
</evidence>
<feature type="transmembrane region" description="Helical" evidence="13">
    <location>
        <begin position="203"/>
        <end position="222"/>
    </location>
</feature>
<keyword evidence="5 13" id="KW-0812">Transmembrane</keyword>
<evidence type="ECO:0000256" key="13">
    <source>
        <dbReference type="SAM" id="Phobius"/>
    </source>
</evidence>
<dbReference type="GO" id="GO:0015293">
    <property type="term" value="F:symporter activity"/>
    <property type="evidence" value="ECO:0007669"/>
    <property type="project" value="UniProtKB-KW"/>
</dbReference>
<dbReference type="Proteomes" id="UP000195557">
    <property type="component" value="Unassembled WGS sequence"/>
</dbReference>
<evidence type="ECO:0000256" key="11">
    <source>
        <dbReference type="ARBA" id="ARBA00023201"/>
    </source>
</evidence>
<feature type="transmembrane region" description="Helical" evidence="13">
    <location>
        <begin position="81"/>
        <end position="101"/>
    </location>
</feature>
<evidence type="ECO:0000256" key="5">
    <source>
        <dbReference type="ARBA" id="ARBA00022692"/>
    </source>
</evidence>
<dbReference type="GO" id="GO:0005886">
    <property type="term" value="C:plasma membrane"/>
    <property type="evidence" value="ECO:0007669"/>
    <property type="project" value="UniProtKB-SubCell"/>
</dbReference>
<comment type="subcellular location">
    <subcellularLocation>
        <location evidence="1">Cell membrane</location>
        <topology evidence="1">Multi-pass membrane protein</topology>
    </subcellularLocation>
</comment>
<gene>
    <name evidence="14" type="ORF">BE221DRAFT_195089</name>
</gene>
<proteinExistence type="inferred from homology"/>
<evidence type="ECO:0000256" key="12">
    <source>
        <dbReference type="RuleBase" id="RU362091"/>
    </source>
</evidence>
<feature type="transmembrane region" description="Helical" evidence="13">
    <location>
        <begin position="252"/>
        <end position="273"/>
    </location>
</feature>
<dbReference type="Gene3D" id="1.20.1730.10">
    <property type="entry name" value="Sodium/glucose cotransporter"/>
    <property type="match status" value="1"/>
</dbReference>
<keyword evidence="8" id="KW-0915">Sodium</keyword>
<feature type="transmembrane region" description="Helical" evidence="13">
    <location>
        <begin position="494"/>
        <end position="513"/>
    </location>
</feature>
<dbReference type="PANTHER" id="PTHR48086:SF3">
    <property type="entry name" value="SODIUM_PROLINE SYMPORTER"/>
    <property type="match status" value="1"/>
</dbReference>
<evidence type="ECO:0000256" key="3">
    <source>
        <dbReference type="ARBA" id="ARBA00022448"/>
    </source>
</evidence>
<evidence type="ECO:0000256" key="2">
    <source>
        <dbReference type="ARBA" id="ARBA00006434"/>
    </source>
</evidence>
<organism evidence="14">
    <name type="scientific">Ostreococcus tauri</name>
    <name type="common">Marine green alga</name>
    <dbReference type="NCBI Taxonomy" id="70448"/>
    <lineage>
        <taxon>Eukaryota</taxon>
        <taxon>Viridiplantae</taxon>
        <taxon>Chlorophyta</taxon>
        <taxon>Mamiellophyceae</taxon>
        <taxon>Mamiellales</taxon>
        <taxon>Bathycoccaceae</taxon>
        <taxon>Ostreococcus</taxon>
    </lineage>
</organism>
<dbReference type="PANTHER" id="PTHR48086">
    <property type="entry name" value="SODIUM/PROLINE SYMPORTER-RELATED"/>
    <property type="match status" value="1"/>
</dbReference>
<sequence length="633" mass="68444">MANYGWLYGLIATYGCASGGAAWFAYARNKAAANDAGDAMRNHFGAGRGLGGVALFFTLSASLFSAYSVEGIAWEAWFKGWFATRWIPAGVGVYMAFLVLAPRLHALGKARGYLTLSEVVYDRFSAPNSRSQLTAHALRVITWGCLLLPIFTYQISQFVSMGKIVEAFTAGAIGETGGILIFALIMIVVEVVGGLRAVAYTDVIQGVMLIAGSLIFFIASGVEFGGLKRAKEYFVEIDKFQKIPKTDGSWSIISYTSFTLRVAVAATMFPHLAMRLFVAKDRKMLQRGLAGMNFTFFWVQLSTMIAGWTAVYALRGQTGLADIVNQQSIFGKLALQLKNASAFGDFAASLLVLAAFAAMISTADSGLLAFSTMFIRDIYEPYAQKIFGPKAPVDPSALRVVGLISSLSALAIGLSLSILNIREGKPDITGLFSIQTVTPIHAIPAVWGGLHLHWLSGEAVLAGMVAGLVSGLAFVLDTGFNVKRNLGLDEHSSGWNTCVFAFLINIGVVLAYTTVERFVLAPSAASPVVEKNSESKGGRGCPLFIGKKVDKMLSNPIPWFFMMLTLLAACPFWYGPDSKVKYVGSMATWAFTSLFFSFVLAMEVSLMYIFRWEDFELPEENEDAPTKGAAGKV</sequence>
<evidence type="ECO:0000256" key="1">
    <source>
        <dbReference type="ARBA" id="ARBA00004651"/>
    </source>
</evidence>
<evidence type="ECO:0000256" key="7">
    <source>
        <dbReference type="ARBA" id="ARBA00022989"/>
    </source>
</evidence>
<keyword evidence="6" id="KW-0769">Symport</keyword>
<comment type="similarity">
    <text evidence="2 12">Belongs to the sodium:solute symporter (SSF) (TC 2.A.21) family.</text>
</comment>
<feature type="transmembrane region" description="Helical" evidence="13">
    <location>
        <begin position="557"/>
        <end position="575"/>
    </location>
</feature>
<evidence type="ECO:0000256" key="9">
    <source>
        <dbReference type="ARBA" id="ARBA00023065"/>
    </source>
</evidence>
<feature type="transmembrane region" description="Helical" evidence="13">
    <location>
        <begin position="47"/>
        <end position="69"/>
    </location>
</feature>
<keyword evidence="4" id="KW-1003">Cell membrane</keyword>
<reference evidence="14" key="1">
    <citation type="submission" date="2017-04" db="EMBL/GenBank/DDBJ databases">
        <title>Population genomics of picophytoplankton unveils novel chromosome hypervariability.</title>
        <authorList>
            <consortium name="DOE Joint Genome Institute"/>
            <person name="Blanc-Mathieu R."/>
            <person name="Krasovec M."/>
            <person name="Hebrard M."/>
            <person name="Yau S."/>
            <person name="Desgranges E."/>
            <person name="Martin J."/>
            <person name="Schackwitz W."/>
            <person name="Kuo A."/>
            <person name="Salin G."/>
            <person name="Donnadieu C."/>
            <person name="Desdevises Y."/>
            <person name="Sanchez-Ferandin S."/>
            <person name="Moreau H."/>
            <person name="Rivals E."/>
            <person name="Grigoriev I.V."/>
            <person name="Grimsley N."/>
            <person name="Eyre-Walker A."/>
            <person name="Piganeau G."/>
        </authorList>
    </citation>
    <scope>NUCLEOTIDE SEQUENCE [LARGE SCALE GENOMIC DNA]</scope>
    <source>
        <strain evidence="14">RCC 1115</strain>
    </source>
</reference>
<protein>
    <submittedName>
        <fullName evidence="14">Sodium solute symporter family protein</fullName>
    </submittedName>
</protein>
<dbReference type="AlphaFoldDB" id="A0A1Y5I0I6"/>
<dbReference type="EMBL" id="KZ155835">
    <property type="protein sequence ID" value="OUS43076.1"/>
    <property type="molecule type" value="Genomic_DNA"/>
</dbReference>
<dbReference type="eggNOG" id="ENOG502QWGR">
    <property type="taxonomic scope" value="Eukaryota"/>
</dbReference>
<feature type="transmembrane region" description="Helical" evidence="13">
    <location>
        <begin position="167"/>
        <end position="191"/>
    </location>
</feature>
<keyword evidence="9" id="KW-0406">Ion transport</keyword>
<feature type="transmembrane region" description="Helical" evidence="13">
    <location>
        <begin position="587"/>
        <end position="610"/>
    </location>
</feature>
<evidence type="ECO:0000256" key="6">
    <source>
        <dbReference type="ARBA" id="ARBA00022847"/>
    </source>
</evidence>
<keyword evidence="7 13" id="KW-1133">Transmembrane helix</keyword>
<evidence type="ECO:0000256" key="10">
    <source>
        <dbReference type="ARBA" id="ARBA00023136"/>
    </source>
</evidence>
<dbReference type="PROSITE" id="PS50283">
    <property type="entry name" value="NA_SOLUT_SYMP_3"/>
    <property type="match status" value="1"/>
</dbReference>
<keyword evidence="11" id="KW-0739">Sodium transport</keyword>
<evidence type="ECO:0000256" key="8">
    <source>
        <dbReference type="ARBA" id="ARBA00023053"/>
    </source>
</evidence>
<dbReference type="InterPro" id="IPR001734">
    <property type="entry name" value="Na/solute_symporter"/>
</dbReference>
<dbReference type="InterPro" id="IPR050277">
    <property type="entry name" value="Sodium:Solute_Symporter"/>
</dbReference>
<dbReference type="GO" id="GO:0006814">
    <property type="term" value="P:sodium ion transport"/>
    <property type="evidence" value="ECO:0007669"/>
    <property type="project" value="UniProtKB-KW"/>
</dbReference>
<feature type="transmembrane region" description="Helical" evidence="13">
    <location>
        <begin position="6"/>
        <end position="26"/>
    </location>
</feature>
<dbReference type="InterPro" id="IPR038377">
    <property type="entry name" value="Na/Glc_symporter_sf"/>
</dbReference>